<dbReference type="CDD" id="cd14498">
    <property type="entry name" value="DSP"/>
    <property type="match status" value="1"/>
</dbReference>
<evidence type="ECO:0000256" key="5">
    <source>
        <dbReference type="PIRSR" id="PIRSR000941-50"/>
    </source>
</evidence>
<gene>
    <name evidence="8" type="ORF">OTI717_LOCUS16470</name>
</gene>
<proteinExistence type="inferred from homology"/>
<dbReference type="PROSITE" id="PS50054">
    <property type="entry name" value="TYR_PHOSPHATASE_DUAL"/>
    <property type="match status" value="1"/>
</dbReference>
<keyword evidence="3" id="KW-0378">Hydrolase</keyword>
<dbReference type="GO" id="GO:0008138">
    <property type="term" value="F:protein tyrosine/serine/threonine phosphatase activity"/>
    <property type="evidence" value="ECO:0007669"/>
    <property type="project" value="InterPro"/>
</dbReference>
<dbReference type="PROSITE" id="PS50056">
    <property type="entry name" value="TYR_PHOSPHATASE_2"/>
    <property type="match status" value="1"/>
</dbReference>
<evidence type="ECO:0000259" key="7">
    <source>
        <dbReference type="PROSITE" id="PS50056"/>
    </source>
</evidence>
<evidence type="ECO:0000313" key="9">
    <source>
        <dbReference type="Proteomes" id="UP000663823"/>
    </source>
</evidence>
<dbReference type="InterPro" id="IPR016130">
    <property type="entry name" value="Tyr_Pase_AS"/>
</dbReference>
<reference evidence="8" key="1">
    <citation type="submission" date="2021-02" db="EMBL/GenBank/DDBJ databases">
        <authorList>
            <person name="Nowell W R."/>
        </authorList>
    </citation>
    <scope>NUCLEOTIDE SEQUENCE</scope>
</reference>
<dbReference type="InterPro" id="IPR000340">
    <property type="entry name" value="Dual-sp_phosphatase_cat-dom"/>
</dbReference>
<dbReference type="PIRSF" id="PIRSF000941">
    <property type="entry name" value="DUSP12"/>
    <property type="match status" value="1"/>
</dbReference>
<protein>
    <recommendedName>
        <fullName evidence="2">protein-tyrosine-phosphatase</fullName>
        <ecNumber evidence="2">3.1.3.48</ecNumber>
    </recommendedName>
</protein>
<dbReference type="Proteomes" id="UP000663823">
    <property type="component" value="Unassembled WGS sequence"/>
</dbReference>
<accession>A0A818ZC77</accession>
<dbReference type="AlphaFoldDB" id="A0A818ZC77"/>
<evidence type="ECO:0000256" key="2">
    <source>
        <dbReference type="ARBA" id="ARBA00013064"/>
    </source>
</evidence>
<comment type="similarity">
    <text evidence="1">Belongs to the protein-tyrosine phosphatase family. Non-receptor class dual specificity subfamily.</text>
</comment>
<keyword evidence="4" id="KW-0904">Protein phosphatase</keyword>
<dbReference type="EC" id="3.1.3.48" evidence="2"/>
<evidence type="ECO:0000259" key="6">
    <source>
        <dbReference type="PROSITE" id="PS50054"/>
    </source>
</evidence>
<dbReference type="PROSITE" id="PS00383">
    <property type="entry name" value="TYR_PHOSPHATASE_1"/>
    <property type="match status" value="1"/>
</dbReference>
<sequence>MFTADKIDDKGLWLGDITASENIQVLDDHQISHILTILDYEPTHIDKNRTHLYIHADDLQSTDLLTHEFEKCFQFINKAIEQGHQVLIHCQKGISRSATIATMYLMRKYSLTREQALEKIINKRRYSPVIPNDGFLRQLDLYHQMNYKVDMENELYKEFQRKLFDTIESKSTMNNNTTILLLNNENENEQEYKCRTCHYKLFTNNDIQRHEKEPTIICNDDSRIFTFFLDWIDEIFINPIGTIGCPNCKIILGEYSLSGIRCNCHQWIKPAFVFQCQSIE</sequence>
<dbReference type="SUPFAM" id="SSF52799">
    <property type="entry name" value="(Phosphotyrosine protein) phosphatases II"/>
    <property type="match status" value="1"/>
</dbReference>
<dbReference type="PANTHER" id="PTHR45848">
    <property type="entry name" value="DUAL SPECIFICITY PROTEIN PHOSPHATASE 12 FAMILY MEMBER"/>
    <property type="match status" value="1"/>
</dbReference>
<evidence type="ECO:0000256" key="4">
    <source>
        <dbReference type="ARBA" id="ARBA00022912"/>
    </source>
</evidence>
<evidence type="ECO:0000313" key="8">
    <source>
        <dbReference type="EMBL" id="CAF3767550.1"/>
    </source>
</evidence>
<dbReference type="InterPro" id="IPR020422">
    <property type="entry name" value="TYR_PHOSPHATASE_DUAL_dom"/>
</dbReference>
<evidence type="ECO:0000256" key="1">
    <source>
        <dbReference type="ARBA" id="ARBA00008601"/>
    </source>
</evidence>
<feature type="domain" description="Tyrosine specific protein phosphatases" evidence="7">
    <location>
        <begin position="67"/>
        <end position="124"/>
    </location>
</feature>
<dbReference type="InterPro" id="IPR000387">
    <property type="entry name" value="Tyr_Pase_dom"/>
</dbReference>
<dbReference type="Pfam" id="PF00782">
    <property type="entry name" value="DSPc"/>
    <property type="match status" value="1"/>
</dbReference>
<evidence type="ECO:0000256" key="3">
    <source>
        <dbReference type="ARBA" id="ARBA00022801"/>
    </source>
</evidence>
<dbReference type="InterPro" id="IPR029021">
    <property type="entry name" value="Prot-tyrosine_phosphatase-like"/>
</dbReference>
<dbReference type="Gene3D" id="3.90.190.10">
    <property type="entry name" value="Protein tyrosine phosphatase superfamily"/>
    <property type="match status" value="1"/>
</dbReference>
<dbReference type="InterPro" id="IPR016278">
    <property type="entry name" value="DUSP12"/>
</dbReference>
<feature type="active site" description="Phosphocysteine intermediate" evidence="5">
    <location>
        <position position="90"/>
    </location>
</feature>
<organism evidence="8 9">
    <name type="scientific">Rotaria sordida</name>
    <dbReference type="NCBI Taxonomy" id="392033"/>
    <lineage>
        <taxon>Eukaryota</taxon>
        <taxon>Metazoa</taxon>
        <taxon>Spiralia</taxon>
        <taxon>Gnathifera</taxon>
        <taxon>Rotifera</taxon>
        <taxon>Eurotatoria</taxon>
        <taxon>Bdelloidea</taxon>
        <taxon>Philodinida</taxon>
        <taxon>Philodinidae</taxon>
        <taxon>Rotaria</taxon>
    </lineage>
</organism>
<comment type="caution">
    <text evidence="8">The sequence shown here is derived from an EMBL/GenBank/DDBJ whole genome shotgun (WGS) entry which is preliminary data.</text>
</comment>
<dbReference type="PANTHER" id="PTHR45848:SF4">
    <property type="entry name" value="DUAL SPECIFICITY PROTEIN PHOSPHATASE 12"/>
    <property type="match status" value="1"/>
</dbReference>
<dbReference type="SMART" id="SM00195">
    <property type="entry name" value="DSPc"/>
    <property type="match status" value="1"/>
</dbReference>
<name>A0A818ZC77_9BILA</name>
<dbReference type="EMBL" id="CAJOAX010002057">
    <property type="protein sequence ID" value="CAF3767550.1"/>
    <property type="molecule type" value="Genomic_DNA"/>
</dbReference>
<feature type="domain" description="Tyrosine-protein phosphatase" evidence="6">
    <location>
        <begin position="4"/>
        <end position="148"/>
    </location>
</feature>
<dbReference type="GO" id="GO:0004725">
    <property type="term" value="F:protein tyrosine phosphatase activity"/>
    <property type="evidence" value="ECO:0007669"/>
    <property type="project" value="UniProtKB-EC"/>
</dbReference>